<feature type="transmembrane region" description="Helical" evidence="1">
    <location>
        <begin position="7"/>
        <end position="25"/>
    </location>
</feature>
<keyword evidence="1" id="KW-1133">Transmembrane helix</keyword>
<evidence type="ECO:0000313" key="2">
    <source>
        <dbReference type="EMBL" id="QCD88150.1"/>
    </source>
</evidence>
<gene>
    <name evidence="2" type="ORF">DEO72_LG3g2692</name>
</gene>
<protein>
    <submittedName>
        <fullName evidence="2">Uncharacterized protein</fullName>
    </submittedName>
</protein>
<dbReference type="EMBL" id="CP039347">
    <property type="protein sequence ID" value="QCD88150.1"/>
    <property type="molecule type" value="Genomic_DNA"/>
</dbReference>
<sequence length="94" mass="10006">MKTNGVVVLMMIMLGFVQIIEIGALSCEDKCAIECIPSLEAYPLCYISCVVLCETATTCARSCGKKKSITVNIDAAGKVANVVDSCLHGCRKSQ</sequence>
<reference evidence="2 3" key="1">
    <citation type="submission" date="2019-04" db="EMBL/GenBank/DDBJ databases">
        <title>An improved genome assembly and genetic linkage map for asparagus bean, Vigna unguiculata ssp. sesquipedialis.</title>
        <authorList>
            <person name="Xia Q."/>
            <person name="Zhang R."/>
            <person name="Dong Y."/>
        </authorList>
    </citation>
    <scope>NUCLEOTIDE SEQUENCE [LARGE SCALE GENOMIC DNA]</scope>
    <source>
        <tissue evidence="2">Leaf</tissue>
    </source>
</reference>
<name>A0A4D6LHY8_VIGUN</name>
<keyword evidence="1" id="KW-0472">Membrane</keyword>
<keyword evidence="1" id="KW-0812">Transmembrane</keyword>
<dbReference type="AlphaFoldDB" id="A0A4D6LHY8"/>
<accession>A0A4D6LHY8</accession>
<evidence type="ECO:0000256" key="1">
    <source>
        <dbReference type="SAM" id="Phobius"/>
    </source>
</evidence>
<dbReference type="Proteomes" id="UP000501690">
    <property type="component" value="Linkage Group LG3"/>
</dbReference>
<proteinExistence type="predicted"/>
<dbReference type="Gramene" id="Vigun11g137800.1.v1.2">
    <property type="protein sequence ID" value="Vigun11g137800.1.v1.2"/>
    <property type="gene ID" value="Vigun11g137800.v1.2"/>
</dbReference>
<organism evidence="2 3">
    <name type="scientific">Vigna unguiculata</name>
    <name type="common">Cowpea</name>
    <dbReference type="NCBI Taxonomy" id="3917"/>
    <lineage>
        <taxon>Eukaryota</taxon>
        <taxon>Viridiplantae</taxon>
        <taxon>Streptophyta</taxon>
        <taxon>Embryophyta</taxon>
        <taxon>Tracheophyta</taxon>
        <taxon>Spermatophyta</taxon>
        <taxon>Magnoliopsida</taxon>
        <taxon>eudicotyledons</taxon>
        <taxon>Gunneridae</taxon>
        <taxon>Pentapetalae</taxon>
        <taxon>rosids</taxon>
        <taxon>fabids</taxon>
        <taxon>Fabales</taxon>
        <taxon>Fabaceae</taxon>
        <taxon>Papilionoideae</taxon>
        <taxon>50 kb inversion clade</taxon>
        <taxon>NPAAA clade</taxon>
        <taxon>indigoferoid/millettioid clade</taxon>
        <taxon>Phaseoleae</taxon>
        <taxon>Vigna</taxon>
    </lineage>
</organism>
<keyword evidence="3" id="KW-1185">Reference proteome</keyword>
<evidence type="ECO:0000313" key="3">
    <source>
        <dbReference type="Proteomes" id="UP000501690"/>
    </source>
</evidence>